<evidence type="ECO:0000313" key="3">
    <source>
        <dbReference type="Proteomes" id="UP000215559"/>
    </source>
</evidence>
<protein>
    <recommendedName>
        <fullName evidence="1">4-fold beta flower domain-containing protein</fullName>
    </recommendedName>
</protein>
<evidence type="ECO:0000313" key="2">
    <source>
        <dbReference type="EMBL" id="OYD14052.1"/>
    </source>
</evidence>
<gene>
    <name evidence="2" type="ORF">CH330_09610</name>
</gene>
<reference evidence="2 3" key="1">
    <citation type="submission" date="2017-07" db="EMBL/GenBank/DDBJ databases">
        <title>Recovery of genomes from metagenomes via a dereplication, aggregation, and scoring strategy.</title>
        <authorList>
            <person name="Sieber C.M."/>
            <person name="Probst A.J."/>
            <person name="Sharrar A."/>
            <person name="Thomas B.C."/>
            <person name="Hess M."/>
            <person name="Tringe S.G."/>
            <person name="Banfield J.F."/>
        </authorList>
    </citation>
    <scope>NUCLEOTIDE SEQUENCE [LARGE SCALE GENOMIC DNA]</scope>
    <source>
        <strain evidence="2">JGI_Cruoil_03_51_56</strain>
    </source>
</reference>
<organism evidence="2 3">
    <name type="scientific">candidate division WOR-3 bacterium JGI_Cruoil_03_51_56</name>
    <dbReference type="NCBI Taxonomy" id="1973747"/>
    <lineage>
        <taxon>Bacteria</taxon>
        <taxon>Bacteria division WOR-3</taxon>
    </lineage>
</organism>
<feature type="domain" description="4-fold beta flower" evidence="1">
    <location>
        <begin position="6"/>
        <end position="114"/>
    </location>
</feature>
<sequence>MDEEIIYDRFGNAVYRLCGKVFYDYHGKPRGFLVGKTIYDLRKQHRGFYIGKLARDRMGKIIGFASGASTNGLALPLTNIPPVPYDNLPPPELPADLLDRKFNGGPPVWSIMQLQNLLV</sequence>
<dbReference type="InterPro" id="IPR048911">
    <property type="entry name" value="Bflower"/>
</dbReference>
<evidence type="ECO:0000259" key="1">
    <source>
        <dbReference type="Pfam" id="PF21784"/>
    </source>
</evidence>
<dbReference type="Pfam" id="PF21784">
    <property type="entry name" value="Bflower"/>
    <property type="match status" value="1"/>
</dbReference>
<comment type="caution">
    <text evidence="2">The sequence shown here is derived from an EMBL/GenBank/DDBJ whole genome shotgun (WGS) entry which is preliminary data.</text>
</comment>
<proteinExistence type="predicted"/>
<dbReference type="Proteomes" id="UP000215559">
    <property type="component" value="Unassembled WGS sequence"/>
</dbReference>
<accession>A0A235BPC9</accession>
<dbReference type="EMBL" id="NOZP01000183">
    <property type="protein sequence ID" value="OYD14052.1"/>
    <property type="molecule type" value="Genomic_DNA"/>
</dbReference>
<dbReference type="AlphaFoldDB" id="A0A235BPC9"/>
<name>A0A235BPC9_UNCW3</name>